<evidence type="ECO:0000313" key="3">
    <source>
        <dbReference type="Proteomes" id="UP000619265"/>
    </source>
</evidence>
<accession>A0A833UV26</accession>
<dbReference type="GO" id="GO:0003824">
    <property type="term" value="F:catalytic activity"/>
    <property type="evidence" value="ECO:0007669"/>
    <property type="project" value="InterPro"/>
</dbReference>
<dbReference type="PANTHER" id="PTHR33710">
    <property type="entry name" value="BNAC02G09200D PROTEIN"/>
    <property type="match status" value="1"/>
</dbReference>
<sequence length="262" mass="30273">MKPKIVSWNVRGLHDPNKRLQVRNLLRQWKGDIICLQETKLEDISRQIVRSLWRGQHVGWSFLPSNGASGGVLVMFDTRVVERVEECVGDFTVACSFVNIDDGFKWAFVGVYGPNLDSKRRLLWEELAGVLSWWEIPCCIGGDFNISRFPSERSGVSHLTAAMRDFSDFISEQELMDLPLSGGTFTWSNNRDCPSWSRIDRFLLTPDWEAHFPDVVQRRLPRLCSDHFPIILDCGGIQGGRMYFKFEHMWLKTDGFVDRVRQ</sequence>
<dbReference type="InterPro" id="IPR005135">
    <property type="entry name" value="Endo/exonuclease/phosphatase"/>
</dbReference>
<comment type="caution">
    <text evidence="2">The sequence shown here is derived from an EMBL/GenBank/DDBJ whole genome shotgun (WGS) entry which is preliminary data.</text>
</comment>
<dbReference type="Gramene" id="Jr09_16820_p1">
    <property type="protein sequence ID" value="cds.Jr09_16820_p1"/>
    <property type="gene ID" value="Jr09_16820"/>
</dbReference>
<feature type="domain" description="Endonuclease/exonuclease/phosphatase" evidence="1">
    <location>
        <begin position="6"/>
        <end position="227"/>
    </location>
</feature>
<dbReference type="PANTHER" id="PTHR33710:SF64">
    <property type="entry name" value="ENDONUCLEASE_EXONUCLEASE_PHOSPHATASE DOMAIN-CONTAINING PROTEIN"/>
    <property type="match status" value="1"/>
</dbReference>
<proteinExistence type="predicted"/>
<organism evidence="2 3">
    <name type="scientific">Juglans regia</name>
    <name type="common">English walnut</name>
    <dbReference type="NCBI Taxonomy" id="51240"/>
    <lineage>
        <taxon>Eukaryota</taxon>
        <taxon>Viridiplantae</taxon>
        <taxon>Streptophyta</taxon>
        <taxon>Embryophyta</taxon>
        <taxon>Tracheophyta</taxon>
        <taxon>Spermatophyta</taxon>
        <taxon>Magnoliopsida</taxon>
        <taxon>eudicotyledons</taxon>
        <taxon>Gunneridae</taxon>
        <taxon>Pentapetalae</taxon>
        <taxon>rosids</taxon>
        <taxon>fabids</taxon>
        <taxon>Fagales</taxon>
        <taxon>Juglandaceae</taxon>
        <taxon>Juglans</taxon>
    </lineage>
</organism>
<dbReference type="SUPFAM" id="SSF56219">
    <property type="entry name" value="DNase I-like"/>
    <property type="match status" value="1"/>
</dbReference>
<evidence type="ECO:0000259" key="1">
    <source>
        <dbReference type="Pfam" id="PF03372"/>
    </source>
</evidence>
<dbReference type="InterPro" id="IPR036691">
    <property type="entry name" value="Endo/exonu/phosph_ase_sf"/>
</dbReference>
<dbReference type="Gene3D" id="3.60.10.10">
    <property type="entry name" value="Endonuclease/exonuclease/phosphatase"/>
    <property type="match status" value="1"/>
</dbReference>
<name>A0A833UV26_JUGRE</name>
<dbReference type="Proteomes" id="UP000619265">
    <property type="component" value="Unassembled WGS sequence"/>
</dbReference>
<dbReference type="EMBL" id="LIHL02000009">
    <property type="protein sequence ID" value="KAF5461248.1"/>
    <property type="molecule type" value="Genomic_DNA"/>
</dbReference>
<gene>
    <name evidence="2" type="ORF">F2P56_021060</name>
</gene>
<evidence type="ECO:0000313" key="2">
    <source>
        <dbReference type="EMBL" id="KAF5461248.1"/>
    </source>
</evidence>
<reference evidence="2" key="1">
    <citation type="submission" date="2015-10" db="EMBL/GenBank/DDBJ databases">
        <authorList>
            <person name="Martinez-Garcia P.J."/>
            <person name="Crepeau M.W."/>
            <person name="Puiu D."/>
            <person name="Gonzalez-Ibeas D."/>
            <person name="Whalen J."/>
            <person name="Stevens K."/>
            <person name="Paul R."/>
            <person name="Butterfield T."/>
            <person name="Britton M."/>
            <person name="Reagan R."/>
            <person name="Chakraborty S."/>
            <person name="Walawage S.L."/>
            <person name="Vasquez-Gross H.A."/>
            <person name="Cardeno C."/>
            <person name="Famula R."/>
            <person name="Pratt K."/>
            <person name="Kuruganti S."/>
            <person name="Aradhya M.K."/>
            <person name="Leslie C.A."/>
            <person name="Dandekar A.M."/>
            <person name="Salzberg S.L."/>
            <person name="Wegrzyn J.L."/>
            <person name="Langley C.H."/>
            <person name="Neale D.B."/>
        </authorList>
    </citation>
    <scope>NUCLEOTIDE SEQUENCE</scope>
    <source>
        <tissue evidence="2">Leaves</tissue>
    </source>
</reference>
<reference evidence="2" key="2">
    <citation type="submission" date="2020-03" db="EMBL/GenBank/DDBJ databases">
        <title>Walnut 2.0.</title>
        <authorList>
            <person name="Marrano A."/>
            <person name="Britton M."/>
            <person name="Zimin A.V."/>
            <person name="Zaini P.A."/>
            <person name="Workman R."/>
            <person name="Puiu D."/>
            <person name="Bianco L."/>
            <person name="Allen B.J."/>
            <person name="Troggio M."/>
            <person name="Leslie C.A."/>
            <person name="Timp W."/>
            <person name="Dendekar A."/>
            <person name="Salzberg S.L."/>
            <person name="Neale D.B."/>
        </authorList>
    </citation>
    <scope>NUCLEOTIDE SEQUENCE</scope>
    <source>
        <tissue evidence="2">Leaves</tissue>
    </source>
</reference>
<dbReference type="Pfam" id="PF03372">
    <property type="entry name" value="Exo_endo_phos"/>
    <property type="match status" value="1"/>
</dbReference>
<dbReference type="AlphaFoldDB" id="A0A833UV26"/>
<protein>
    <recommendedName>
        <fullName evidence="1">Endonuclease/exonuclease/phosphatase domain-containing protein</fullName>
    </recommendedName>
</protein>